<evidence type="ECO:0000256" key="9">
    <source>
        <dbReference type="ARBA" id="ARBA00047280"/>
    </source>
</evidence>
<evidence type="ECO:0000256" key="1">
    <source>
        <dbReference type="ARBA" id="ARBA00004477"/>
    </source>
</evidence>
<dbReference type="Proteomes" id="UP000076532">
    <property type="component" value="Unassembled WGS sequence"/>
</dbReference>
<evidence type="ECO:0000256" key="3">
    <source>
        <dbReference type="ARBA" id="ARBA00022670"/>
    </source>
</evidence>
<evidence type="ECO:0000256" key="8">
    <source>
        <dbReference type="ARBA" id="ARBA00023136"/>
    </source>
</evidence>
<feature type="transmembrane region" description="Helical" evidence="11">
    <location>
        <begin position="316"/>
        <end position="336"/>
    </location>
</feature>
<keyword evidence="14" id="KW-1185">Reference proteome</keyword>
<evidence type="ECO:0000256" key="2">
    <source>
        <dbReference type="ARBA" id="ARBA00006897"/>
    </source>
</evidence>
<comment type="similarity">
    <text evidence="2">Belongs to the peptidase U48 family.</text>
</comment>
<evidence type="ECO:0000259" key="12">
    <source>
        <dbReference type="Pfam" id="PF02517"/>
    </source>
</evidence>
<comment type="catalytic activity">
    <reaction evidence="9">
        <text>Hydrolyzes the peptide bond -P2-(S-farnesyl or geranylgeranyl)C-P1'-P2'-P3'-COOH where P1' and P2' are amino acids with aliphatic sidechains and P3' is any C-terminal residue.</text>
        <dbReference type="EC" id="3.4.26.1"/>
    </reaction>
</comment>
<evidence type="ECO:0000313" key="13">
    <source>
        <dbReference type="EMBL" id="KZP08822.1"/>
    </source>
</evidence>
<comment type="subcellular location">
    <subcellularLocation>
        <location evidence="1">Endoplasmic reticulum membrane</location>
        <topology evidence="1">Multi-pass membrane protein</topology>
    </subcellularLocation>
</comment>
<accession>A0A165XRM1</accession>
<evidence type="ECO:0000313" key="14">
    <source>
        <dbReference type="Proteomes" id="UP000076532"/>
    </source>
</evidence>
<dbReference type="AlphaFoldDB" id="A0A165XRM1"/>
<dbReference type="EC" id="3.4.26.1" evidence="10"/>
<evidence type="ECO:0000256" key="10">
    <source>
        <dbReference type="ARBA" id="ARBA00049729"/>
    </source>
</evidence>
<keyword evidence="5" id="KW-0378">Hydrolase</keyword>
<sequence>MPLVFPVPPLAPLTAHALAIAFASTYIASIYLSKHTRLSFRAPPAAAAGQDTRPKVRQQDERWRDDPDVIKARLLAVGIATLACFVAVAVVLAGLVPAHIPNVQTTRVRLGLTTAGLRPTHFLLTPLLFLGPLTARLLSSSPTGLASDLLGLFREAFRTWVGARNLLFAPLTEEAVFRACVLAVYQLAGLGRGVSVGVSPLAFGLAHVHHAWEVWNRYGRTPTAAKRAVIASTMQLSYTTLFGAYTALLFLRTGSLLPPLAAHAWCNALGLPSLGGDLASVSSDVSYPYPAPESPFARGVPAAPPKRSRMVQLKRAAVLTAYALGVIGFGAGLRGWGDAWLGLRAGQGAALTQGAGESLYWARFVSRREGTVVFY</sequence>
<feature type="transmembrane region" description="Helical" evidence="11">
    <location>
        <begin position="13"/>
        <end position="32"/>
    </location>
</feature>
<dbReference type="InterPro" id="IPR003675">
    <property type="entry name" value="Rce1/LyrA-like_dom"/>
</dbReference>
<dbReference type="OrthoDB" id="271604at2759"/>
<feature type="transmembrane region" description="Helical" evidence="11">
    <location>
        <begin position="74"/>
        <end position="100"/>
    </location>
</feature>
<keyword evidence="4 11" id="KW-0812">Transmembrane</keyword>
<keyword evidence="8 11" id="KW-0472">Membrane</keyword>
<dbReference type="EMBL" id="KV417713">
    <property type="protein sequence ID" value="KZP08822.1"/>
    <property type="molecule type" value="Genomic_DNA"/>
</dbReference>
<keyword evidence="7 11" id="KW-1133">Transmembrane helix</keyword>
<dbReference type="GO" id="GO:0005789">
    <property type="term" value="C:endoplasmic reticulum membrane"/>
    <property type="evidence" value="ECO:0007669"/>
    <property type="project" value="UniProtKB-SubCell"/>
</dbReference>
<evidence type="ECO:0000256" key="6">
    <source>
        <dbReference type="ARBA" id="ARBA00022824"/>
    </source>
</evidence>
<organism evidence="13 14">
    <name type="scientific">Athelia psychrophila</name>
    <dbReference type="NCBI Taxonomy" id="1759441"/>
    <lineage>
        <taxon>Eukaryota</taxon>
        <taxon>Fungi</taxon>
        <taxon>Dikarya</taxon>
        <taxon>Basidiomycota</taxon>
        <taxon>Agaricomycotina</taxon>
        <taxon>Agaricomycetes</taxon>
        <taxon>Agaricomycetidae</taxon>
        <taxon>Atheliales</taxon>
        <taxon>Atheliaceae</taxon>
        <taxon>Athelia</taxon>
    </lineage>
</organism>
<keyword evidence="6" id="KW-0256">Endoplasmic reticulum</keyword>
<evidence type="ECO:0000256" key="11">
    <source>
        <dbReference type="SAM" id="Phobius"/>
    </source>
</evidence>
<name>A0A165XRM1_9AGAM</name>
<feature type="domain" description="CAAX prenyl protease 2/Lysostaphin resistance protein A-like" evidence="12">
    <location>
        <begin position="159"/>
        <end position="269"/>
    </location>
</feature>
<evidence type="ECO:0000256" key="4">
    <source>
        <dbReference type="ARBA" id="ARBA00022692"/>
    </source>
</evidence>
<evidence type="ECO:0000256" key="7">
    <source>
        <dbReference type="ARBA" id="ARBA00022989"/>
    </source>
</evidence>
<dbReference type="InterPro" id="IPR039731">
    <property type="entry name" value="Rce1"/>
</dbReference>
<proteinExistence type="inferred from homology"/>
<dbReference type="Pfam" id="PF02517">
    <property type="entry name" value="Rce1-like"/>
    <property type="match status" value="1"/>
</dbReference>
<gene>
    <name evidence="13" type="ORF">FIBSPDRAFT_802603</name>
</gene>
<evidence type="ECO:0000256" key="5">
    <source>
        <dbReference type="ARBA" id="ARBA00022801"/>
    </source>
</evidence>
<dbReference type="GO" id="GO:0071586">
    <property type="term" value="P:CAAX-box protein processing"/>
    <property type="evidence" value="ECO:0007669"/>
    <property type="project" value="InterPro"/>
</dbReference>
<protein>
    <recommendedName>
        <fullName evidence="10">intramembrane prenyl-peptidase Rce1</fullName>
        <ecNumber evidence="10">3.4.26.1</ecNumber>
    </recommendedName>
</protein>
<dbReference type="PANTHER" id="PTHR13046:SF0">
    <property type="entry name" value="CAAX PRENYL PROTEASE 2"/>
    <property type="match status" value="1"/>
</dbReference>
<dbReference type="PANTHER" id="PTHR13046">
    <property type="entry name" value="PROTEASE U48 CAAX PRENYL PROTEASE RCE1"/>
    <property type="match status" value="1"/>
</dbReference>
<reference evidence="13 14" key="1">
    <citation type="journal article" date="2016" name="Mol. Biol. Evol.">
        <title>Comparative Genomics of Early-Diverging Mushroom-Forming Fungi Provides Insights into the Origins of Lignocellulose Decay Capabilities.</title>
        <authorList>
            <person name="Nagy L.G."/>
            <person name="Riley R."/>
            <person name="Tritt A."/>
            <person name="Adam C."/>
            <person name="Daum C."/>
            <person name="Floudas D."/>
            <person name="Sun H."/>
            <person name="Yadav J.S."/>
            <person name="Pangilinan J."/>
            <person name="Larsson K.H."/>
            <person name="Matsuura K."/>
            <person name="Barry K."/>
            <person name="Labutti K."/>
            <person name="Kuo R."/>
            <person name="Ohm R.A."/>
            <person name="Bhattacharya S.S."/>
            <person name="Shirouzu T."/>
            <person name="Yoshinaga Y."/>
            <person name="Martin F.M."/>
            <person name="Grigoriev I.V."/>
            <person name="Hibbett D.S."/>
        </authorList>
    </citation>
    <scope>NUCLEOTIDE SEQUENCE [LARGE SCALE GENOMIC DNA]</scope>
    <source>
        <strain evidence="13 14">CBS 109695</strain>
    </source>
</reference>
<dbReference type="GO" id="GO:0004222">
    <property type="term" value="F:metalloendopeptidase activity"/>
    <property type="evidence" value="ECO:0007669"/>
    <property type="project" value="InterPro"/>
</dbReference>
<dbReference type="STRING" id="436010.A0A165XRM1"/>
<keyword evidence="3" id="KW-0645">Protease</keyword>